<accession>A0A4S4C3Q1</accession>
<dbReference type="InterPro" id="IPR036638">
    <property type="entry name" value="HLH_DNA-bd_sf"/>
</dbReference>
<dbReference type="Gene3D" id="4.10.280.10">
    <property type="entry name" value="Helix-loop-helix DNA-binding domain"/>
    <property type="match status" value="1"/>
</dbReference>
<dbReference type="EMBL" id="SSNT01000002">
    <property type="protein sequence ID" value="THF82305.1"/>
    <property type="molecule type" value="Genomic_DNA"/>
</dbReference>
<organism evidence="1 2">
    <name type="scientific">Metabacillus sediminilitoris</name>
    <dbReference type="NCBI Taxonomy" id="2567941"/>
    <lineage>
        <taxon>Bacteria</taxon>
        <taxon>Bacillati</taxon>
        <taxon>Bacillota</taxon>
        <taxon>Bacilli</taxon>
        <taxon>Bacillales</taxon>
        <taxon>Bacillaceae</taxon>
        <taxon>Metabacillus</taxon>
    </lineage>
</organism>
<gene>
    <name evidence="1" type="ORF">E6W99_02405</name>
</gene>
<evidence type="ECO:0000313" key="1">
    <source>
        <dbReference type="EMBL" id="THF82305.1"/>
    </source>
</evidence>
<sequence>MCTEVDELECRINQMRKILIWVAEETGLNSHSTLYYSQKLDVLITRYQNVKMKNPKKYMQDSYIDTK</sequence>
<dbReference type="GO" id="GO:0043937">
    <property type="term" value="P:regulation of sporulation"/>
    <property type="evidence" value="ECO:0007669"/>
    <property type="project" value="InterPro"/>
</dbReference>
<dbReference type="RefSeq" id="WP_136351553.1">
    <property type="nucleotide sequence ID" value="NZ_CP046266.1"/>
</dbReference>
<dbReference type="OrthoDB" id="2933402at2"/>
<keyword evidence="2" id="KW-1185">Reference proteome</keyword>
<name>A0A4S4C3Q1_9BACI</name>
<dbReference type="GO" id="GO:0046983">
    <property type="term" value="F:protein dimerization activity"/>
    <property type="evidence" value="ECO:0007669"/>
    <property type="project" value="InterPro"/>
</dbReference>
<proteinExistence type="predicted"/>
<evidence type="ECO:0000313" key="2">
    <source>
        <dbReference type="Proteomes" id="UP000310334"/>
    </source>
</evidence>
<dbReference type="InterPro" id="IPR037208">
    <property type="entry name" value="Spo0E-like_sf"/>
</dbReference>
<comment type="caution">
    <text evidence="1">The sequence shown here is derived from an EMBL/GenBank/DDBJ whole genome shotgun (WGS) entry which is preliminary data.</text>
</comment>
<dbReference type="SUPFAM" id="SSF140500">
    <property type="entry name" value="BAS1536-like"/>
    <property type="match status" value="1"/>
</dbReference>
<dbReference type="Pfam" id="PF09388">
    <property type="entry name" value="SpoOE-like"/>
    <property type="match status" value="1"/>
</dbReference>
<protein>
    <submittedName>
        <fullName evidence="1">Aspartyl-phosphate phosphatase Spo0E family protein</fullName>
    </submittedName>
</protein>
<dbReference type="AlphaFoldDB" id="A0A4S4C3Q1"/>
<reference evidence="1 2" key="1">
    <citation type="submission" date="2019-04" db="EMBL/GenBank/DDBJ databases">
        <title>Bacillus sediminilitoris sp. nov., isolated from a tidal flat sediment on the East China Sea.</title>
        <authorList>
            <person name="Wei Y."/>
            <person name="Mao H."/>
            <person name="Fang J."/>
        </authorList>
    </citation>
    <scope>NUCLEOTIDE SEQUENCE [LARGE SCALE GENOMIC DNA]</scope>
    <source>
        <strain evidence="1 2">DSL-17</strain>
    </source>
</reference>
<dbReference type="InterPro" id="IPR018540">
    <property type="entry name" value="Spo0E-like"/>
</dbReference>
<dbReference type="Proteomes" id="UP000310334">
    <property type="component" value="Unassembled WGS sequence"/>
</dbReference>